<dbReference type="SUPFAM" id="SSF56672">
    <property type="entry name" value="DNA/RNA polymerases"/>
    <property type="match status" value="1"/>
</dbReference>
<dbReference type="Proteomes" id="UP000257109">
    <property type="component" value="Unassembled WGS sequence"/>
</dbReference>
<keyword evidence="2" id="KW-1185">Reference proteome</keyword>
<reference evidence="1" key="1">
    <citation type="submission" date="2018-05" db="EMBL/GenBank/DDBJ databases">
        <title>Draft genome of Mucuna pruriens seed.</title>
        <authorList>
            <person name="Nnadi N.E."/>
            <person name="Vos R."/>
            <person name="Hasami M.H."/>
            <person name="Devisetty U.K."/>
            <person name="Aguiy J.C."/>
        </authorList>
    </citation>
    <scope>NUCLEOTIDE SEQUENCE [LARGE SCALE GENOMIC DNA]</scope>
    <source>
        <strain evidence="1">JCA_2017</strain>
    </source>
</reference>
<name>A0A371GBD3_MUCPR</name>
<organism evidence="1 2">
    <name type="scientific">Mucuna pruriens</name>
    <name type="common">Velvet bean</name>
    <name type="synonym">Dolichos pruriens</name>
    <dbReference type="NCBI Taxonomy" id="157652"/>
    <lineage>
        <taxon>Eukaryota</taxon>
        <taxon>Viridiplantae</taxon>
        <taxon>Streptophyta</taxon>
        <taxon>Embryophyta</taxon>
        <taxon>Tracheophyta</taxon>
        <taxon>Spermatophyta</taxon>
        <taxon>Magnoliopsida</taxon>
        <taxon>eudicotyledons</taxon>
        <taxon>Gunneridae</taxon>
        <taxon>Pentapetalae</taxon>
        <taxon>rosids</taxon>
        <taxon>fabids</taxon>
        <taxon>Fabales</taxon>
        <taxon>Fabaceae</taxon>
        <taxon>Papilionoideae</taxon>
        <taxon>50 kb inversion clade</taxon>
        <taxon>NPAAA clade</taxon>
        <taxon>indigoferoid/millettioid clade</taxon>
        <taxon>Phaseoleae</taxon>
        <taxon>Mucuna</taxon>
    </lineage>
</organism>
<dbReference type="PANTHER" id="PTHR24559:SF457">
    <property type="entry name" value="RNA-DIRECTED DNA POLYMERASE HOMOLOG"/>
    <property type="match status" value="1"/>
</dbReference>
<gene>
    <name evidence="1" type="primary">pol</name>
    <name evidence="1" type="ORF">CR513_30666</name>
</gene>
<dbReference type="Gene3D" id="3.30.70.270">
    <property type="match status" value="2"/>
</dbReference>
<dbReference type="InterPro" id="IPR053134">
    <property type="entry name" value="RNA-dir_DNA_polymerase"/>
</dbReference>
<evidence type="ECO:0000313" key="1">
    <source>
        <dbReference type="EMBL" id="RDX87806.1"/>
    </source>
</evidence>
<protein>
    <submittedName>
        <fullName evidence="1">Retrovirus-related Pol polyprotein</fullName>
    </submittedName>
</protein>
<proteinExistence type="predicted"/>
<feature type="non-terminal residue" evidence="1">
    <location>
        <position position="1"/>
    </location>
</feature>
<dbReference type="InterPro" id="IPR043128">
    <property type="entry name" value="Rev_trsase/Diguanyl_cyclase"/>
</dbReference>
<dbReference type="PANTHER" id="PTHR24559">
    <property type="entry name" value="TRANSPOSON TY3-I GAG-POL POLYPROTEIN"/>
    <property type="match status" value="1"/>
</dbReference>
<sequence length="173" mass="20237">MRPEVALQIKEEVEKQWNAWFLVVANYPQWVANIVPVPKKDGKVRMCVDYRDLNKANPKDNFPLPHIDVLVDNTAQYAFFSFMDGFSRDQSILDDMIAKSKKLEQHIEDLWKLFAKLQKYKLRMNLAKCAFSMRTGKLLGFVVSERDIEVDPDKVKAIWEMPTPKTKLEIRGF</sequence>
<dbReference type="OrthoDB" id="1724165at2759"/>
<comment type="caution">
    <text evidence="1">The sequence shown here is derived from an EMBL/GenBank/DDBJ whole genome shotgun (WGS) entry which is preliminary data.</text>
</comment>
<dbReference type="AlphaFoldDB" id="A0A371GBD3"/>
<dbReference type="Gene3D" id="3.10.10.10">
    <property type="entry name" value="HIV Type 1 Reverse Transcriptase, subunit A, domain 1"/>
    <property type="match status" value="1"/>
</dbReference>
<dbReference type="InterPro" id="IPR043502">
    <property type="entry name" value="DNA/RNA_pol_sf"/>
</dbReference>
<evidence type="ECO:0000313" key="2">
    <source>
        <dbReference type="Proteomes" id="UP000257109"/>
    </source>
</evidence>
<accession>A0A371GBD3</accession>
<dbReference type="EMBL" id="QJKJ01006122">
    <property type="protein sequence ID" value="RDX87806.1"/>
    <property type="molecule type" value="Genomic_DNA"/>
</dbReference>
<dbReference type="CDD" id="cd01647">
    <property type="entry name" value="RT_LTR"/>
    <property type="match status" value="1"/>
</dbReference>